<proteinExistence type="predicted"/>
<dbReference type="Pfam" id="PF20146">
    <property type="entry name" value="NRF"/>
    <property type="match status" value="1"/>
</dbReference>
<name>A0AAN9TQB1_9HEMI</name>
<evidence type="ECO:0000313" key="3">
    <source>
        <dbReference type="Proteomes" id="UP001367676"/>
    </source>
</evidence>
<dbReference type="EMBL" id="JBBCAQ010000010">
    <property type="protein sequence ID" value="KAK7602173.1"/>
    <property type="molecule type" value="Genomic_DNA"/>
</dbReference>
<dbReference type="PANTHER" id="PTHR11161">
    <property type="entry name" value="O-ACYLTRANSFERASE"/>
    <property type="match status" value="1"/>
</dbReference>
<evidence type="ECO:0000313" key="2">
    <source>
        <dbReference type="EMBL" id="KAK7602173.1"/>
    </source>
</evidence>
<dbReference type="PANTHER" id="PTHR11161:SF4">
    <property type="entry name" value="DROP DEAD"/>
    <property type="match status" value="1"/>
</dbReference>
<dbReference type="SMART" id="SM00703">
    <property type="entry name" value="NRF"/>
    <property type="match status" value="1"/>
</dbReference>
<dbReference type="InterPro" id="IPR052728">
    <property type="entry name" value="O2_lipid_transport_reg"/>
</dbReference>
<accession>A0AAN9TQB1</accession>
<gene>
    <name evidence="2" type="ORF">V9T40_009614</name>
</gene>
<keyword evidence="3" id="KW-1185">Reference proteome</keyword>
<reference evidence="2 3" key="1">
    <citation type="submission" date="2024-03" db="EMBL/GenBank/DDBJ databases">
        <title>Adaptation during the transition from Ophiocordyceps entomopathogen to insect associate is accompanied by gene loss and intensified selection.</title>
        <authorList>
            <person name="Ward C.M."/>
            <person name="Onetto C.A."/>
            <person name="Borneman A.R."/>
        </authorList>
    </citation>
    <scope>NUCLEOTIDE SEQUENCE [LARGE SCALE GENOMIC DNA]</scope>
    <source>
        <strain evidence="2">AWRI1</strain>
        <tissue evidence="2">Single Adult Female</tissue>
    </source>
</reference>
<feature type="domain" description="Nose resistant-to-fluoxetine protein N-terminal" evidence="1">
    <location>
        <begin position="14"/>
        <end position="160"/>
    </location>
</feature>
<protein>
    <recommendedName>
        <fullName evidence="1">Nose resistant-to-fluoxetine protein N-terminal domain-containing protein</fullName>
    </recommendedName>
</protein>
<sequence length="180" mass="20690">MEAESRFHIGEKASKSCQQDFNKLRQHLSINQTSWAVRMFESSEWPRVGLLSGKKYHLGSWTECVNTDAKTFKGQYCLVEAKFDFSHLEKPRAVGMESSAWNDLQQFHEDPHQLVHLHHVYWAMCIPSSCQPSDLELSMKNIVDVVFTDYNDVAVKVKVNPKMCSVKTDDKVSFSFNLIA</sequence>
<evidence type="ECO:0000259" key="1">
    <source>
        <dbReference type="SMART" id="SM00703"/>
    </source>
</evidence>
<dbReference type="AlphaFoldDB" id="A0AAN9TQB1"/>
<comment type="caution">
    <text evidence="2">The sequence shown here is derived from an EMBL/GenBank/DDBJ whole genome shotgun (WGS) entry which is preliminary data.</text>
</comment>
<dbReference type="Proteomes" id="UP001367676">
    <property type="component" value="Unassembled WGS sequence"/>
</dbReference>
<organism evidence="2 3">
    <name type="scientific">Parthenolecanium corni</name>
    <dbReference type="NCBI Taxonomy" id="536013"/>
    <lineage>
        <taxon>Eukaryota</taxon>
        <taxon>Metazoa</taxon>
        <taxon>Ecdysozoa</taxon>
        <taxon>Arthropoda</taxon>
        <taxon>Hexapoda</taxon>
        <taxon>Insecta</taxon>
        <taxon>Pterygota</taxon>
        <taxon>Neoptera</taxon>
        <taxon>Paraneoptera</taxon>
        <taxon>Hemiptera</taxon>
        <taxon>Sternorrhyncha</taxon>
        <taxon>Coccoidea</taxon>
        <taxon>Coccidae</taxon>
        <taxon>Parthenolecanium</taxon>
    </lineage>
</organism>
<dbReference type="InterPro" id="IPR006621">
    <property type="entry name" value="Nose-resist-to-fluoxetine_N"/>
</dbReference>